<organism evidence="4 5">
    <name type="scientific">Cercophora newfieldiana</name>
    <dbReference type="NCBI Taxonomy" id="92897"/>
    <lineage>
        <taxon>Eukaryota</taxon>
        <taxon>Fungi</taxon>
        <taxon>Dikarya</taxon>
        <taxon>Ascomycota</taxon>
        <taxon>Pezizomycotina</taxon>
        <taxon>Sordariomycetes</taxon>
        <taxon>Sordariomycetidae</taxon>
        <taxon>Sordariales</taxon>
        <taxon>Lasiosphaeriaceae</taxon>
        <taxon>Cercophora</taxon>
    </lineage>
</organism>
<dbReference type="EMBL" id="JAULSV010000007">
    <property type="protein sequence ID" value="KAK0639799.1"/>
    <property type="molecule type" value="Genomic_DNA"/>
</dbReference>
<dbReference type="Proteomes" id="UP001174936">
    <property type="component" value="Unassembled WGS sequence"/>
</dbReference>
<dbReference type="PANTHER" id="PTHR10039:SF5">
    <property type="entry name" value="NACHT DOMAIN-CONTAINING PROTEIN"/>
    <property type="match status" value="1"/>
</dbReference>
<proteinExistence type="predicted"/>
<evidence type="ECO:0000259" key="3">
    <source>
        <dbReference type="Pfam" id="PF24883"/>
    </source>
</evidence>
<dbReference type="AlphaFoldDB" id="A0AA40CJV4"/>
<comment type="caution">
    <text evidence="4">The sequence shown here is derived from an EMBL/GenBank/DDBJ whole genome shotgun (WGS) entry which is preliminary data.</text>
</comment>
<protein>
    <recommendedName>
        <fullName evidence="3">Nephrocystin 3-like N-terminal domain-containing protein</fullName>
    </recommendedName>
</protein>
<accession>A0AA40CJV4</accession>
<dbReference type="InterPro" id="IPR056884">
    <property type="entry name" value="NPHP3-like_N"/>
</dbReference>
<evidence type="ECO:0000256" key="1">
    <source>
        <dbReference type="ARBA" id="ARBA00022737"/>
    </source>
</evidence>
<keyword evidence="5" id="KW-1185">Reference proteome</keyword>
<evidence type="ECO:0000256" key="2">
    <source>
        <dbReference type="SAM" id="MobiDB-lite"/>
    </source>
</evidence>
<dbReference type="SUPFAM" id="SSF52540">
    <property type="entry name" value="P-loop containing nucleoside triphosphate hydrolases"/>
    <property type="match status" value="1"/>
</dbReference>
<gene>
    <name evidence="4" type="ORF">B0T16DRAFT_361439</name>
</gene>
<sequence length="991" mass="112568">MDPMSALAIVAIVVQFVDIGGRLIAKGREKQKQVRERNALLAEQSEKLSSLNGTLHQAAKDLESTTDSVSRHRLHEICDECDHLAAELQLISDQPGSSKQKSRPWKHEGEHPDDLMKRLNAFKVSVMEVALLSIWEDTRTTKKHVMQFTDWMADASRVLEGIEERMRIGGSVSGLLGSAQAKVSRQNLAHLPRYEEWAISRGAPSRLPGSPLQADQNQGWSGDAVTRRTAIEMRNLIWSGPSEVMKDLRSQIIDTMSREDVELELLNGDDRLPVPQKPSGGVVRSVAQRITRPFKFVDFTAREAAVGQSILETYSWIFDRGQGSAANGTPWSNFPHWLERPEDPIYWITGKPGAGKSTIMKYVLGTPMLRTHLVKWAGEVPLLVARFYAWHAGTTPQKSILGLKQSLLYQVLEQYPDLIPVLVPRRWAYFWLFNPDDPKQQTVTESEVDESFARLMAISGRTISLAIFIDGLDEFDVPPKEVVALVESIASSSRNGIKICVASRPWVEFEDAYSESPKLQMDLYTGNDMEIFVAARFRKCRAFSELSAAHPIESMNLQQDLTRKANGVFIWLSLVVDALEVAATEGSGVLELREITESLPTDMCALYDVIWDRIPKRNRQRGAILIQTVEVADFTLHWSFVWLLDEYAQRRHDLSPTHLHSVEGSQPDGGQQLFSHIRASLKRRLASRTRGIIVESFSNVDFTHRTARDWAIQPKVRDNLRQECGPLFDPNLLILEIFTIGLTSKLLFKFDTHSKLWNAVIYNALECASRVSDSARENVDSLVQALDTFNERVPAAFDRINCNGRSCCPLDTPSGHWSSYFTPSPPLKRMTFLHLAAQFAVLPYVKAKVKTQRHIIFQPPTKDSMGILEAAVFGYRFPGEMDKRIFPTKQHTDEKVCTVRRLETVQFLLDMGIDQVKMLALERSRSLPYYEWQLRSFRDYLRFLCHDPRRSLEARQYYSEVMRMLGNNNVKAGARVAVMWVKSRSLRGKER</sequence>
<feature type="domain" description="Nephrocystin 3-like N-terminal" evidence="3">
    <location>
        <begin position="333"/>
        <end position="504"/>
    </location>
</feature>
<name>A0AA40CJV4_9PEZI</name>
<evidence type="ECO:0000313" key="5">
    <source>
        <dbReference type="Proteomes" id="UP001174936"/>
    </source>
</evidence>
<dbReference type="InterPro" id="IPR027417">
    <property type="entry name" value="P-loop_NTPase"/>
</dbReference>
<keyword evidence="1" id="KW-0677">Repeat</keyword>
<dbReference type="Pfam" id="PF24883">
    <property type="entry name" value="NPHP3_N"/>
    <property type="match status" value="1"/>
</dbReference>
<evidence type="ECO:0000313" key="4">
    <source>
        <dbReference type="EMBL" id="KAK0639799.1"/>
    </source>
</evidence>
<reference evidence="4" key="1">
    <citation type="submission" date="2023-06" db="EMBL/GenBank/DDBJ databases">
        <title>Genome-scale phylogeny and comparative genomics of the fungal order Sordariales.</title>
        <authorList>
            <consortium name="Lawrence Berkeley National Laboratory"/>
            <person name="Hensen N."/>
            <person name="Bonometti L."/>
            <person name="Westerberg I."/>
            <person name="Brannstrom I.O."/>
            <person name="Guillou S."/>
            <person name="Cros-Aarteil S."/>
            <person name="Calhoun S."/>
            <person name="Haridas S."/>
            <person name="Kuo A."/>
            <person name="Mondo S."/>
            <person name="Pangilinan J."/>
            <person name="Riley R."/>
            <person name="Labutti K."/>
            <person name="Andreopoulos B."/>
            <person name="Lipzen A."/>
            <person name="Chen C."/>
            <person name="Yanf M."/>
            <person name="Daum C."/>
            <person name="Ng V."/>
            <person name="Clum A."/>
            <person name="Steindorff A."/>
            <person name="Ohm R."/>
            <person name="Martin F."/>
            <person name="Silar P."/>
            <person name="Natvig D."/>
            <person name="Lalanne C."/>
            <person name="Gautier V."/>
            <person name="Ament-Velasquez S.L."/>
            <person name="Kruys A."/>
            <person name="Hutchinson M.I."/>
            <person name="Powell A.J."/>
            <person name="Barry K."/>
            <person name="Miller A.N."/>
            <person name="Grigoriev I.V."/>
            <person name="Debuchy R."/>
            <person name="Gladieux P."/>
            <person name="Thoren M.H."/>
            <person name="Johannesson H."/>
        </authorList>
    </citation>
    <scope>NUCLEOTIDE SEQUENCE</scope>
    <source>
        <strain evidence="4">SMH2532-1</strain>
    </source>
</reference>
<dbReference type="PANTHER" id="PTHR10039">
    <property type="entry name" value="AMELOGENIN"/>
    <property type="match status" value="1"/>
</dbReference>
<feature type="region of interest" description="Disordered" evidence="2">
    <location>
        <begin position="92"/>
        <end position="112"/>
    </location>
</feature>